<dbReference type="InterPro" id="IPR046700">
    <property type="entry name" value="DUF6570"/>
</dbReference>
<dbReference type="Proteomes" id="UP000789759">
    <property type="component" value="Unassembled WGS sequence"/>
</dbReference>
<dbReference type="EMBL" id="CAJVQA010001842">
    <property type="protein sequence ID" value="CAG8528346.1"/>
    <property type="molecule type" value="Genomic_DNA"/>
</dbReference>
<reference evidence="2" key="1">
    <citation type="submission" date="2021-06" db="EMBL/GenBank/DDBJ databases">
        <authorList>
            <person name="Kallberg Y."/>
            <person name="Tangrot J."/>
            <person name="Rosling A."/>
        </authorList>
    </citation>
    <scope>NUCLEOTIDE SEQUENCE</scope>
    <source>
        <strain evidence="2">FL966</strain>
    </source>
</reference>
<feature type="domain" description="DUF6570" evidence="1">
    <location>
        <begin position="167"/>
        <end position="295"/>
    </location>
</feature>
<organism evidence="2 3">
    <name type="scientific">Cetraspora pellucida</name>
    <dbReference type="NCBI Taxonomy" id="1433469"/>
    <lineage>
        <taxon>Eukaryota</taxon>
        <taxon>Fungi</taxon>
        <taxon>Fungi incertae sedis</taxon>
        <taxon>Mucoromycota</taxon>
        <taxon>Glomeromycotina</taxon>
        <taxon>Glomeromycetes</taxon>
        <taxon>Diversisporales</taxon>
        <taxon>Gigasporaceae</taxon>
        <taxon>Cetraspora</taxon>
    </lineage>
</organism>
<dbReference type="Pfam" id="PF20209">
    <property type="entry name" value="DUF6570"/>
    <property type="match status" value="1"/>
</dbReference>
<evidence type="ECO:0000313" key="2">
    <source>
        <dbReference type="EMBL" id="CAG8528346.1"/>
    </source>
</evidence>
<proteinExistence type="predicted"/>
<accession>A0A9N9AF85</accession>
<evidence type="ECO:0000259" key="1">
    <source>
        <dbReference type="Pfam" id="PF20209"/>
    </source>
</evidence>
<dbReference type="AlphaFoldDB" id="A0A9N9AF85"/>
<name>A0A9N9AF85_9GLOM</name>
<sequence>MAIRREEQRAKRRRTFVEKDLQAREAGVPLRVLEMDNYFDLKKEQYVNWPQPITKDIANNALMEFRKNTMCDSLEELPCVVCSEMFSSEHWSVVPVKKINLSLLKIDKKFEKLFFDVNFNYGHLCIDKSGHKILLDMNGFVKQNMPGSKDPFNLRICVNCKRSLDIGKTPLLSLANVWIGPVSLCLQRLTIPEQLLISTGYLCINLIQLTNQQHTHHKLKGHVITFTQNPVSLTTVLPLPMYHLCDNLKVVFVGQGQLSEAQLKKILRVRKSKVIDALNWLINHNILYKKVRIDGIALNSLPEDEILMALMATTVIVDTDPKEIEHYTGYVTDLIDDNNMNDLENDELNISSEQFDNTKHNFTNNEEELRNSGMACADISFSEKNCTLKLLEKMIEESDAVKNNYSKTILMLHSNYPQNEYTDLILLPAAFFVLFPYDIGGHEDKFRKQYISFKQYTNHLLCLHDPRFRQH</sequence>
<gene>
    <name evidence="2" type="ORF">CPELLU_LOCUS3724</name>
</gene>
<comment type="caution">
    <text evidence="2">The sequence shown here is derived from an EMBL/GenBank/DDBJ whole genome shotgun (WGS) entry which is preliminary data.</text>
</comment>
<evidence type="ECO:0000313" key="3">
    <source>
        <dbReference type="Proteomes" id="UP000789759"/>
    </source>
</evidence>
<keyword evidence="3" id="KW-1185">Reference proteome</keyword>
<dbReference type="OrthoDB" id="2282872at2759"/>
<protein>
    <submittedName>
        <fullName evidence="2">24359_t:CDS:1</fullName>
    </submittedName>
</protein>